<evidence type="ECO:0000256" key="4">
    <source>
        <dbReference type="ARBA" id="ARBA00023242"/>
    </source>
</evidence>
<dbReference type="AlphaFoldDB" id="A0A8H7K715"/>
<dbReference type="InterPro" id="IPR050987">
    <property type="entry name" value="AtrR-like"/>
</dbReference>
<dbReference type="GO" id="GO:0000981">
    <property type="term" value="F:DNA-binding transcription factor activity, RNA polymerase II-specific"/>
    <property type="evidence" value="ECO:0007669"/>
    <property type="project" value="InterPro"/>
</dbReference>
<dbReference type="Pfam" id="PF00172">
    <property type="entry name" value="Zn_clus"/>
    <property type="match status" value="1"/>
</dbReference>
<evidence type="ECO:0000313" key="8">
    <source>
        <dbReference type="Proteomes" id="UP000616885"/>
    </source>
</evidence>
<dbReference type="GO" id="GO:0006351">
    <property type="term" value="P:DNA-templated transcription"/>
    <property type="evidence" value="ECO:0007669"/>
    <property type="project" value="InterPro"/>
</dbReference>
<evidence type="ECO:0000256" key="5">
    <source>
        <dbReference type="SAM" id="MobiDB-lite"/>
    </source>
</evidence>
<proteinExistence type="predicted"/>
<sequence length="731" mass="80803">MDRNNDALVRRQRASVACNACRKTKSRCDGMRPVCERCSRLNAECVYSQNTQDKRLNRQVERRANLELRSRVAELESRLAATTSHPDDAEHSGSVDARISDLGTSPGLEAERNHPSQKAASAAGRSEPESVIDVLAAGVFDHPSAQSSICYFGASSNHSLFWSLTATIANLGHRKIRLFQEPLRQIRANEGPLQLPRPQPSCIGEYYGRYSSIPGSMPDHETAISWIARFFDTVGAVLPYISESAVTDSLERVESSADDVPAPRSVQALLYIVFAHSLSVTNTQMAEPFYLRTLSALDPRTLYTPSIELLQALLLVSSFQQNSQRSTESLTTHALAVKSAYHLGVHAPSSYGHLTPAQKEVRSRLWFAVINQDRMLSSALGQPCLIPAQHIRMEILDLIDSSNQQRTLEMQYPKEDLEYFRNLVALHEIMGTALDSLCGSNIDPSFRLEMPDLLGKTLELSLRLESWLNEQPPSTIITSETDVTNWTPTDFEVKTQSILLSIYYYRTMLLVHGPLLMTSLEKSTHSKKSGVPPGVHQNTISGLLQNDLRAVQDFGLLISGIMVQCPSFFKKNTAWWTCNYGALTISLHMFAFWLASGNTVINYLALGHDSSDLEMKLRGCLDRLRAIGASSAMSVKAHRCLQRHLDVLSNKGSHSTHQGPHETTRVHLSALPGVRDHLAPAAREYQFETGAGYSGDGIAEFLQGQHVASMADLDLFGLELGVSDFDAAGLI</sequence>
<dbReference type="SMART" id="SM00906">
    <property type="entry name" value="Fungal_trans"/>
    <property type="match status" value="1"/>
</dbReference>
<keyword evidence="3" id="KW-0238">DNA-binding</keyword>
<evidence type="ECO:0000256" key="1">
    <source>
        <dbReference type="ARBA" id="ARBA00004123"/>
    </source>
</evidence>
<dbReference type="SUPFAM" id="SSF57701">
    <property type="entry name" value="Zn2/Cys6 DNA-binding domain"/>
    <property type="match status" value="1"/>
</dbReference>
<dbReference type="PROSITE" id="PS00463">
    <property type="entry name" value="ZN2_CY6_FUNGAL_1"/>
    <property type="match status" value="1"/>
</dbReference>
<keyword evidence="4" id="KW-0539">Nucleus</keyword>
<dbReference type="InterPro" id="IPR036864">
    <property type="entry name" value="Zn2-C6_fun-type_DNA-bd_sf"/>
</dbReference>
<evidence type="ECO:0000256" key="3">
    <source>
        <dbReference type="ARBA" id="ARBA00023125"/>
    </source>
</evidence>
<dbReference type="GO" id="GO:0003677">
    <property type="term" value="F:DNA binding"/>
    <property type="evidence" value="ECO:0007669"/>
    <property type="project" value="UniProtKB-KW"/>
</dbReference>
<dbReference type="PANTHER" id="PTHR46910:SF3">
    <property type="entry name" value="HALOTOLERANCE PROTEIN 9-RELATED"/>
    <property type="match status" value="1"/>
</dbReference>
<dbReference type="CDD" id="cd00067">
    <property type="entry name" value="GAL4"/>
    <property type="match status" value="1"/>
</dbReference>
<dbReference type="Pfam" id="PF04082">
    <property type="entry name" value="Fungal_trans"/>
    <property type="match status" value="1"/>
</dbReference>
<organism evidence="7 8">
    <name type="scientific">Bionectria ochroleuca</name>
    <name type="common">Gliocladium roseum</name>
    <dbReference type="NCBI Taxonomy" id="29856"/>
    <lineage>
        <taxon>Eukaryota</taxon>
        <taxon>Fungi</taxon>
        <taxon>Dikarya</taxon>
        <taxon>Ascomycota</taxon>
        <taxon>Pezizomycotina</taxon>
        <taxon>Sordariomycetes</taxon>
        <taxon>Hypocreomycetidae</taxon>
        <taxon>Hypocreales</taxon>
        <taxon>Bionectriaceae</taxon>
        <taxon>Clonostachys</taxon>
    </lineage>
</organism>
<dbReference type="Proteomes" id="UP000616885">
    <property type="component" value="Unassembled WGS sequence"/>
</dbReference>
<dbReference type="GO" id="GO:0005634">
    <property type="term" value="C:nucleus"/>
    <property type="evidence" value="ECO:0007669"/>
    <property type="project" value="UniProtKB-SubCell"/>
</dbReference>
<dbReference type="PROSITE" id="PS50048">
    <property type="entry name" value="ZN2_CY6_FUNGAL_2"/>
    <property type="match status" value="1"/>
</dbReference>
<dbReference type="CDD" id="cd12148">
    <property type="entry name" value="fungal_TF_MHR"/>
    <property type="match status" value="1"/>
</dbReference>
<dbReference type="PANTHER" id="PTHR46910">
    <property type="entry name" value="TRANSCRIPTION FACTOR PDR1"/>
    <property type="match status" value="1"/>
</dbReference>
<protein>
    <recommendedName>
        <fullName evidence="6">Zn(2)-C6 fungal-type domain-containing protein</fullName>
    </recommendedName>
</protein>
<evidence type="ECO:0000256" key="2">
    <source>
        <dbReference type="ARBA" id="ARBA00022723"/>
    </source>
</evidence>
<dbReference type="InterPro" id="IPR001138">
    <property type="entry name" value="Zn2Cys6_DnaBD"/>
</dbReference>
<accession>A0A8H7K715</accession>
<dbReference type="InterPro" id="IPR007219">
    <property type="entry name" value="XnlR_reg_dom"/>
</dbReference>
<feature type="region of interest" description="Disordered" evidence="5">
    <location>
        <begin position="77"/>
        <end position="126"/>
    </location>
</feature>
<dbReference type="Gene3D" id="4.10.240.10">
    <property type="entry name" value="Zn(2)-C6 fungal-type DNA-binding domain"/>
    <property type="match status" value="1"/>
</dbReference>
<keyword evidence="2" id="KW-0479">Metal-binding</keyword>
<comment type="caution">
    <text evidence="7">The sequence shown here is derived from an EMBL/GenBank/DDBJ whole genome shotgun (WGS) entry which is preliminary data.</text>
</comment>
<evidence type="ECO:0000313" key="7">
    <source>
        <dbReference type="EMBL" id="KAF9743174.1"/>
    </source>
</evidence>
<comment type="subcellular location">
    <subcellularLocation>
        <location evidence="1">Nucleus</location>
    </subcellularLocation>
</comment>
<name>A0A8H7K715_BIOOC</name>
<reference evidence="7" key="1">
    <citation type="submission" date="2020-10" db="EMBL/GenBank/DDBJ databases">
        <title>High-Quality Genome Resource of Clonostachys rosea strain S41 by Oxford Nanopore Long-Read Sequencing.</title>
        <authorList>
            <person name="Wang H."/>
        </authorList>
    </citation>
    <scope>NUCLEOTIDE SEQUENCE</scope>
    <source>
        <strain evidence="7">S41</strain>
    </source>
</reference>
<evidence type="ECO:0000259" key="6">
    <source>
        <dbReference type="PROSITE" id="PS50048"/>
    </source>
</evidence>
<dbReference type="EMBL" id="JADCTT010000018">
    <property type="protein sequence ID" value="KAF9743174.1"/>
    <property type="molecule type" value="Genomic_DNA"/>
</dbReference>
<dbReference type="GO" id="GO:0008270">
    <property type="term" value="F:zinc ion binding"/>
    <property type="evidence" value="ECO:0007669"/>
    <property type="project" value="InterPro"/>
</dbReference>
<dbReference type="SMART" id="SM00066">
    <property type="entry name" value="GAL4"/>
    <property type="match status" value="1"/>
</dbReference>
<feature type="domain" description="Zn(2)-C6 fungal-type" evidence="6">
    <location>
        <begin position="17"/>
        <end position="47"/>
    </location>
</feature>
<gene>
    <name evidence="7" type="ORF">IM811_006830</name>
</gene>